<feature type="region of interest" description="Disordered" evidence="1">
    <location>
        <begin position="26"/>
        <end position="55"/>
    </location>
</feature>
<feature type="region of interest" description="Disordered" evidence="1">
    <location>
        <begin position="357"/>
        <end position="397"/>
    </location>
</feature>
<feature type="region of interest" description="Disordered" evidence="1">
    <location>
        <begin position="166"/>
        <end position="269"/>
    </location>
</feature>
<feature type="region of interest" description="Disordered" evidence="1">
    <location>
        <begin position="100"/>
        <end position="135"/>
    </location>
</feature>
<reference evidence="2" key="1">
    <citation type="journal article" date="2015" name="PLoS ONE">
        <title>Comprehensive Evaluation of Toxoplasma gondii VEG and Neospora caninum LIV Genomes with Tachyzoite Stage Transcriptome and Proteome Defines Novel Transcript Features.</title>
        <authorList>
            <person name="Ramaprasad A."/>
            <person name="Mourier T."/>
            <person name="Naeem R."/>
            <person name="Malas T.B."/>
            <person name="Moussa E."/>
            <person name="Panigrahi A."/>
            <person name="Vermont S.J."/>
            <person name="Otto T.D."/>
            <person name="Wastling J."/>
            <person name="Pain A."/>
        </authorList>
    </citation>
    <scope>NUCLEOTIDE SEQUENCE</scope>
    <source>
        <strain evidence="2">Liverpool</strain>
    </source>
</reference>
<accession>A0A0F7UA93</accession>
<proteinExistence type="predicted"/>
<organism evidence="2">
    <name type="scientific">Neospora caninum (strain Liverpool)</name>
    <dbReference type="NCBI Taxonomy" id="572307"/>
    <lineage>
        <taxon>Eukaryota</taxon>
        <taxon>Sar</taxon>
        <taxon>Alveolata</taxon>
        <taxon>Apicomplexa</taxon>
        <taxon>Conoidasida</taxon>
        <taxon>Coccidia</taxon>
        <taxon>Eucoccidiorida</taxon>
        <taxon>Eimeriorina</taxon>
        <taxon>Sarcocystidae</taxon>
        <taxon>Neospora</taxon>
    </lineage>
</organism>
<evidence type="ECO:0000313" key="2">
    <source>
        <dbReference type="EMBL" id="CEL65555.1"/>
    </source>
</evidence>
<evidence type="ECO:0000256" key="1">
    <source>
        <dbReference type="SAM" id="MobiDB-lite"/>
    </source>
</evidence>
<dbReference type="AlphaFoldDB" id="A0A0F7UA93"/>
<dbReference type="EMBL" id="LN714479">
    <property type="protein sequence ID" value="CEL65555.1"/>
    <property type="molecule type" value="Genomic_DNA"/>
</dbReference>
<sequence length="466" mass="50098">MWQVISRGMLGFFSSKNAISSISATPPAPTLTWPTEAPPTRRSSVQLHLPPSDRPLRAVAPEIPVVANEEPGGSISQRSSREYPLSTVPLAQAVANAWPHSTPAAPFQPQSSSGSDGVAFSEDLGTPGRANSVSRVLKRDATFPLSARQLRELPQQSDHTDKALVNRKAHHASTGAGEHGVGPGRSFTETSTGLVAPGVRQQATEVRVGGDTGLLTSKRDDPGESTHQLDAFSERETGDGGLDAETEATDESKTPPQQPASPVGEVCRDDKGGVKKQLAVTAPHPGNGAAIPSIYLAYDQQPRVCLIVSPRFEPELRVRRSSAPSVQIYTDLPMDIHHCFDKPDKVSPTPVPWTPAWLRDGSVRKSPTSESGAGKGTEQRVRAGGPAAPRTLDRGSLTHGKVDEHKRLWDTQQPTIVLHPPTAVFGGPTGQAKGSERRTQQHRMFVVVDVTSEWWPSVQLQYVHED</sequence>
<feature type="compositionally biased region" description="Low complexity" evidence="1">
    <location>
        <begin position="30"/>
        <end position="40"/>
    </location>
</feature>
<name>A0A0F7UA93_NEOCL</name>
<gene>
    <name evidence="2" type="ORF">BN1204_013980</name>
</gene>
<protein>
    <submittedName>
        <fullName evidence="2">Uncharacterized protein</fullName>
    </submittedName>
</protein>